<dbReference type="PANTHER" id="PTHR43394">
    <property type="entry name" value="ATP-DEPENDENT PERMEASE MDL1, MITOCHONDRIAL"/>
    <property type="match status" value="1"/>
</dbReference>
<dbReference type="Gene3D" id="1.20.1560.10">
    <property type="entry name" value="ABC transporter type 1, transmembrane domain"/>
    <property type="match status" value="1"/>
</dbReference>
<dbReference type="GO" id="GO:0005524">
    <property type="term" value="F:ATP binding"/>
    <property type="evidence" value="ECO:0007669"/>
    <property type="project" value="UniProtKB-KW"/>
</dbReference>
<gene>
    <name evidence="10" type="ORF">OJ962_12285</name>
</gene>
<keyword evidence="2 7" id="KW-0812">Transmembrane</keyword>
<evidence type="ECO:0000313" key="11">
    <source>
        <dbReference type="Proteomes" id="UP001147700"/>
    </source>
</evidence>
<keyword evidence="3" id="KW-0547">Nucleotide-binding</keyword>
<evidence type="ECO:0000259" key="9">
    <source>
        <dbReference type="PROSITE" id="PS50929"/>
    </source>
</evidence>
<organism evidence="10 11">
    <name type="scientific">Solirubrobacter deserti</name>
    <dbReference type="NCBI Taxonomy" id="2282478"/>
    <lineage>
        <taxon>Bacteria</taxon>
        <taxon>Bacillati</taxon>
        <taxon>Actinomycetota</taxon>
        <taxon>Thermoleophilia</taxon>
        <taxon>Solirubrobacterales</taxon>
        <taxon>Solirubrobacteraceae</taxon>
        <taxon>Solirubrobacter</taxon>
    </lineage>
</organism>
<feature type="domain" description="ABC transmembrane type-1" evidence="9">
    <location>
        <begin position="33"/>
        <end position="313"/>
    </location>
</feature>
<evidence type="ECO:0000256" key="5">
    <source>
        <dbReference type="ARBA" id="ARBA00022989"/>
    </source>
</evidence>
<keyword evidence="11" id="KW-1185">Reference proteome</keyword>
<dbReference type="Gene3D" id="3.40.50.300">
    <property type="entry name" value="P-loop containing nucleotide triphosphate hydrolases"/>
    <property type="match status" value="1"/>
</dbReference>
<dbReference type="InterPro" id="IPR003593">
    <property type="entry name" value="AAA+_ATPase"/>
</dbReference>
<dbReference type="InterPro" id="IPR027417">
    <property type="entry name" value="P-loop_NTPase"/>
</dbReference>
<dbReference type="InterPro" id="IPR039421">
    <property type="entry name" value="Type_1_exporter"/>
</dbReference>
<evidence type="ECO:0000256" key="4">
    <source>
        <dbReference type="ARBA" id="ARBA00022840"/>
    </source>
</evidence>
<accession>A0ABT4RIA8</accession>
<dbReference type="PANTHER" id="PTHR43394:SF1">
    <property type="entry name" value="ATP-BINDING CASSETTE SUB-FAMILY B MEMBER 10, MITOCHONDRIAL"/>
    <property type="match status" value="1"/>
</dbReference>
<proteinExistence type="predicted"/>
<dbReference type="InterPro" id="IPR011527">
    <property type="entry name" value="ABC1_TM_dom"/>
</dbReference>
<dbReference type="Pfam" id="PF00664">
    <property type="entry name" value="ABC_membrane"/>
    <property type="match status" value="1"/>
</dbReference>
<dbReference type="SUPFAM" id="SSF52540">
    <property type="entry name" value="P-loop containing nucleoside triphosphate hydrolases"/>
    <property type="match status" value="1"/>
</dbReference>
<dbReference type="Proteomes" id="UP001147700">
    <property type="component" value="Unassembled WGS sequence"/>
</dbReference>
<dbReference type="EMBL" id="JAPCID010000014">
    <property type="protein sequence ID" value="MDA0138279.1"/>
    <property type="molecule type" value="Genomic_DNA"/>
</dbReference>
<evidence type="ECO:0000256" key="3">
    <source>
        <dbReference type="ARBA" id="ARBA00022741"/>
    </source>
</evidence>
<comment type="caution">
    <text evidence="10">The sequence shown here is derived from an EMBL/GenBank/DDBJ whole genome shotgun (WGS) entry which is preliminary data.</text>
</comment>
<feature type="transmembrane region" description="Helical" evidence="7">
    <location>
        <begin position="73"/>
        <end position="96"/>
    </location>
</feature>
<dbReference type="InterPro" id="IPR003439">
    <property type="entry name" value="ABC_transporter-like_ATP-bd"/>
</dbReference>
<dbReference type="SMART" id="SM00382">
    <property type="entry name" value="AAA"/>
    <property type="match status" value="1"/>
</dbReference>
<dbReference type="CDD" id="cd07346">
    <property type="entry name" value="ABC_6TM_exporters"/>
    <property type="match status" value="1"/>
</dbReference>
<keyword evidence="6 7" id="KW-0472">Membrane</keyword>
<evidence type="ECO:0000256" key="2">
    <source>
        <dbReference type="ARBA" id="ARBA00022692"/>
    </source>
</evidence>
<sequence>MKERRVKSLPVATSKQCWAVIRELLRPRRTQAIVATVVLVAAAAVGLLGPLLLGEIVDRVDSRTGSITWPAVALLGAALGEALLAALGLTLISYLGQPILASLRERVVAKALRLPAAQIERGGRGDLLSRLGDDIAVVSEAVVEAFPPLAAASLTLLLSFAGLATIDPRLTLAALLVVPVQVWAVRWYAKRAGPAYAEERKVSGERAQAILDVVGGAKTIRALNLAGTALPRVEARSVSSIAAVVRTIRISTHFSSRLNAAEFVGTASVLVVGFFLVDADAITVGAATAGALLFIRNFDTFNIVLGTIDEANRALAALARLVGVLQVPDPPSPEPHDGAHVSLTNISHAYDGGPPVLHDIDLQIAAGERVAIVGVSGSGKTTLAKVVARFHEPTSGTAHVGDVALVTQEVHVFAGTLADDLRLADPTASDEALRAALQAVKADWASLDTVVGHGGVELTPAQAQQLALARLHIRDPQIAVLDEATAEAGSAGARLLEQAAASVLDGRTALVVAHRLTQAARADRIVVMDQGRIVESGTHKELVAAGGTYAALWRAWSAER</sequence>
<dbReference type="RefSeq" id="WP_202956510.1">
    <property type="nucleotide sequence ID" value="NZ_JAPCID010000014.1"/>
</dbReference>
<evidence type="ECO:0000256" key="7">
    <source>
        <dbReference type="SAM" id="Phobius"/>
    </source>
</evidence>
<protein>
    <submittedName>
        <fullName evidence="10">ABC transporter ATP-binding protein/permease</fullName>
    </submittedName>
</protein>
<comment type="subcellular location">
    <subcellularLocation>
        <location evidence="1">Cell membrane</location>
        <topology evidence="1">Multi-pass membrane protein</topology>
    </subcellularLocation>
</comment>
<dbReference type="PROSITE" id="PS50929">
    <property type="entry name" value="ABC_TM1F"/>
    <property type="match status" value="1"/>
</dbReference>
<dbReference type="Pfam" id="PF00005">
    <property type="entry name" value="ABC_tran"/>
    <property type="match status" value="1"/>
</dbReference>
<name>A0ABT4RIA8_9ACTN</name>
<evidence type="ECO:0000313" key="10">
    <source>
        <dbReference type="EMBL" id="MDA0138279.1"/>
    </source>
</evidence>
<evidence type="ECO:0000259" key="8">
    <source>
        <dbReference type="PROSITE" id="PS50893"/>
    </source>
</evidence>
<dbReference type="SUPFAM" id="SSF90123">
    <property type="entry name" value="ABC transporter transmembrane region"/>
    <property type="match status" value="1"/>
</dbReference>
<evidence type="ECO:0000256" key="6">
    <source>
        <dbReference type="ARBA" id="ARBA00023136"/>
    </source>
</evidence>
<feature type="domain" description="ABC transporter" evidence="8">
    <location>
        <begin position="341"/>
        <end position="555"/>
    </location>
</feature>
<evidence type="ECO:0000256" key="1">
    <source>
        <dbReference type="ARBA" id="ARBA00004651"/>
    </source>
</evidence>
<feature type="transmembrane region" description="Helical" evidence="7">
    <location>
        <begin position="32"/>
        <end position="53"/>
    </location>
</feature>
<dbReference type="InterPro" id="IPR036640">
    <property type="entry name" value="ABC1_TM_sf"/>
</dbReference>
<keyword evidence="5 7" id="KW-1133">Transmembrane helix</keyword>
<reference evidence="10" key="1">
    <citation type="submission" date="2022-10" db="EMBL/GenBank/DDBJ databases">
        <title>The WGS of Solirubrobacter sp. CPCC 204708.</title>
        <authorList>
            <person name="Jiang Z."/>
        </authorList>
    </citation>
    <scope>NUCLEOTIDE SEQUENCE</scope>
    <source>
        <strain evidence="10">CPCC 204708</strain>
    </source>
</reference>
<dbReference type="PROSITE" id="PS50893">
    <property type="entry name" value="ABC_TRANSPORTER_2"/>
    <property type="match status" value="1"/>
</dbReference>
<keyword evidence="4 10" id="KW-0067">ATP-binding</keyword>